<proteinExistence type="predicted"/>
<comment type="caution">
    <text evidence="1">The sequence shown here is derived from an EMBL/GenBank/DDBJ whole genome shotgun (WGS) entry which is preliminary data.</text>
</comment>
<dbReference type="EMBL" id="QRUP01000029">
    <property type="protein sequence ID" value="RGR68042.1"/>
    <property type="molecule type" value="Genomic_DNA"/>
</dbReference>
<evidence type="ECO:0000313" key="1">
    <source>
        <dbReference type="EMBL" id="RGR68042.1"/>
    </source>
</evidence>
<name>A0A412FIS1_9FIRM</name>
<sequence length="103" mass="12014">MKLFLLKLAIIIKLSFILRFSEDNKKNDASIILKGKAFQNPRQFLAWRVFLISEFFLLSPCSQSSRLVRRFLPSGVFSVLRFFNFILPRIPAFSSGNCHLWTD</sequence>
<dbReference type="Proteomes" id="UP000284178">
    <property type="component" value="Unassembled WGS sequence"/>
</dbReference>
<accession>A0A412FIS1</accession>
<gene>
    <name evidence="1" type="ORF">DWY25_16445</name>
</gene>
<keyword evidence="2" id="KW-1185">Reference proteome</keyword>
<dbReference type="AlphaFoldDB" id="A0A412FIS1"/>
<protein>
    <submittedName>
        <fullName evidence="1">Uncharacterized protein</fullName>
    </submittedName>
</protein>
<evidence type="ECO:0000313" key="2">
    <source>
        <dbReference type="Proteomes" id="UP000284178"/>
    </source>
</evidence>
<reference evidence="1 2" key="1">
    <citation type="submission" date="2018-08" db="EMBL/GenBank/DDBJ databases">
        <title>A genome reference for cultivated species of the human gut microbiota.</title>
        <authorList>
            <person name="Zou Y."/>
            <person name="Xue W."/>
            <person name="Luo G."/>
        </authorList>
    </citation>
    <scope>NUCLEOTIDE SEQUENCE [LARGE SCALE GENOMIC DNA]</scope>
    <source>
        <strain evidence="1 2">AF24-29</strain>
    </source>
</reference>
<organism evidence="1 2">
    <name type="scientific">Holdemania filiformis</name>
    <dbReference type="NCBI Taxonomy" id="61171"/>
    <lineage>
        <taxon>Bacteria</taxon>
        <taxon>Bacillati</taxon>
        <taxon>Bacillota</taxon>
        <taxon>Erysipelotrichia</taxon>
        <taxon>Erysipelotrichales</taxon>
        <taxon>Erysipelotrichaceae</taxon>
        <taxon>Holdemania</taxon>
    </lineage>
</organism>